<sequence length="80" mass="9337">MQITKKIFRISFIFPCLLCMVISFAQENYKYSCDFEDRNTCQWTQDKSDDFDWIINQAFTPSEGTGPHTDHTKGLDSCID</sequence>
<dbReference type="AlphaFoldDB" id="A0A7D9EBN7"/>
<dbReference type="GO" id="GO:0016020">
    <property type="term" value="C:membrane"/>
    <property type="evidence" value="ECO:0007669"/>
    <property type="project" value="InterPro"/>
</dbReference>
<protein>
    <submittedName>
        <fullName evidence="1">MAM and LDL-receptor class A domain-containing 1-like</fullName>
    </submittedName>
</protein>
<dbReference type="Pfam" id="PF00629">
    <property type="entry name" value="MAM"/>
    <property type="match status" value="1"/>
</dbReference>
<dbReference type="PROSITE" id="PS50060">
    <property type="entry name" value="MAM_2"/>
    <property type="match status" value="1"/>
</dbReference>
<gene>
    <name evidence="1" type="ORF">PACLA_8A031254</name>
</gene>
<dbReference type="PANTHER" id="PTHR23282:SF101">
    <property type="entry name" value="MAM DOMAIN-CONTAINING PROTEIN"/>
    <property type="match status" value="1"/>
</dbReference>
<keyword evidence="2" id="KW-1185">Reference proteome</keyword>
<dbReference type="Gene3D" id="2.60.120.200">
    <property type="match status" value="1"/>
</dbReference>
<proteinExistence type="predicted"/>
<dbReference type="SUPFAM" id="SSF49899">
    <property type="entry name" value="Concanavalin A-like lectins/glucanases"/>
    <property type="match status" value="1"/>
</dbReference>
<evidence type="ECO:0000313" key="2">
    <source>
        <dbReference type="Proteomes" id="UP001152795"/>
    </source>
</evidence>
<comment type="caution">
    <text evidence="1">The sequence shown here is derived from an EMBL/GenBank/DDBJ whole genome shotgun (WGS) entry which is preliminary data.</text>
</comment>
<dbReference type="PANTHER" id="PTHR23282">
    <property type="entry name" value="APICAL ENDOSOMAL GLYCOPROTEIN PRECURSOR"/>
    <property type="match status" value="1"/>
</dbReference>
<dbReference type="EMBL" id="CACRXK020005185">
    <property type="protein sequence ID" value="CAB4005394.1"/>
    <property type="molecule type" value="Genomic_DNA"/>
</dbReference>
<organism evidence="1 2">
    <name type="scientific">Paramuricea clavata</name>
    <name type="common">Red gorgonian</name>
    <name type="synonym">Violescent sea-whip</name>
    <dbReference type="NCBI Taxonomy" id="317549"/>
    <lineage>
        <taxon>Eukaryota</taxon>
        <taxon>Metazoa</taxon>
        <taxon>Cnidaria</taxon>
        <taxon>Anthozoa</taxon>
        <taxon>Octocorallia</taxon>
        <taxon>Malacalcyonacea</taxon>
        <taxon>Plexauridae</taxon>
        <taxon>Paramuricea</taxon>
    </lineage>
</organism>
<dbReference type="Proteomes" id="UP001152795">
    <property type="component" value="Unassembled WGS sequence"/>
</dbReference>
<dbReference type="InterPro" id="IPR051560">
    <property type="entry name" value="MAM_domain-containing"/>
</dbReference>
<dbReference type="InterPro" id="IPR000998">
    <property type="entry name" value="MAM_dom"/>
</dbReference>
<accession>A0A7D9EBN7</accession>
<name>A0A7D9EBN7_PARCT</name>
<dbReference type="InterPro" id="IPR013320">
    <property type="entry name" value="ConA-like_dom_sf"/>
</dbReference>
<reference evidence="1" key="1">
    <citation type="submission" date="2020-04" db="EMBL/GenBank/DDBJ databases">
        <authorList>
            <person name="Alioto T."/>
            <person name="Alioto T."/>
            <person name="Gomez Garrido J."/>
        </authorList>
    </citation>
    <scope>NUCLEOTIDE SEQUENCE</scope>
    <source>
        <strain evidence="1">A484AB</strain>
    </source>
</reference>
<evidence type="ECO:0000313" key="1">
    <source>
        <dbReference type="EMBL" id="CAB4005394.1"/>
    </source>
</evidence>
<dbReference type="OrthoDB" id="412155at2759"/>